<accession>A0A127A3R3</accession>
<comment type="similarity">
    <text evidence="2">Belongs to the NADH dehydrogenase family.</text>
</comment>
<dbReference type="EMBL" id="CP014518">
    <property type="protein sequence ID" value="AMM34059.1"/>
    <property type="molecule type" value="Genomic_DNA"/>
</dbReference>
<dbReference type="Proteomes" id="UP000070134">
    <property type="component" value="Chromosome"/>
</dbReference>
<dbReference type="InterPro" id="IPR023753">
    <property type="entry name" value="FAD/NAD-binding_dom"/>
</dbReference>
<keyword evidence="4" id="KW-0274">FAD</keyword>
<dbReference type="PATRIC" id="fig|37927.3.peg.3488"/>
<evidence type="ECO:0000256" key="4">
    <source>
        <dbReference type="ARBA" id="ARBA00022827"/>
    </source>
</evidence>
<protein>
    <submittedName>
        <fullName evidence="7">NADH dehydrogenase</fullName>
    </submittedName>
</protein>
<comment type="cofactor">
    <cofactor evidence="1">
        <name>FAD</name>
        <dbReference type="ChEBI" id="CHEBI:57692"/>
    </cofactor>
</comment>
<dbReference type="PRINTS" id="PR00411">
    <property type="entry name" value="PNDRDTASEI"/>
</dbReference>
<dbReference type="InterPro" id="IPR036188">
    <property type="entry name" value="FAD/NAD-bd_sf"/>
</dbReference>
<dbReference type="STRING" id="37927.SA2016_3398"/>
<dbReference type="Pfam" id="PF07992">
    <property type="entry name" value="Pyr_redox_2"/>
    <property type="match status" value="1"/>
</dbReference>
<evidence type="ECO:0000313" key="7">
    <source>
        <dbReference type="EMBL" id="AMM34059.1"/>
    </source>
</evidence>
<keyword evidence="3" id="KW-0285">Flavoprotein</keyword>
<dbReference type="SUPFAM" id="SSF51905">
    <property type="entry name" value="FAD/NAD(P)-binding domain"/>
    <property type="match status" value="1"/>
</dbReference>
<dbReference type="PANTHER" id="PTHR42913:SF3">
    <property type="entry name" value="64 KDA MITOCHONDRIAL NADH DEHYDROGENASE (EUROFUNG)"/>
    <property type="match status" value="1"/>
</dbReference>
<evidence type="ECO:0000256" key="1">
    <source>
        <dbReference type="ARBA" id="ARBA00001974"/>
    </source>
</evidence>
<evidence type="ECO:0000256" key="3">
    <source>
        <dbReference type="ARBA" id="ARBA00022630"/>
    </source>
</evidence>
<dbReference type="GO" id="GO:0003955">
    <property type="term" value="F:NAD(P)H dehydrogenase (quinone) activity"/>
    <property type="evidence" value="ECO:0007669"/>
    <property type="project" value="TreeGrafter"/>
</dbReference>
<gene>
    <name evidence="7" type="ORF">SA2016_3398</name>
</gene>
<feature type="domain" description="FAD/NAD(P)-binding" evidence="6">
    <location>
        <begin position="42"/>
        <end position="356"/>
    </location>
</feature>
<reference evidence="7 8" key="1">
    <citation type="submission" date="2016-02" db="EMBL/GenBank/DDBJ databases">
        <title>Complete genome of Sinomonas atrocyanea KCTC 3377.</title>
        <authorList>
            <person name="Kim K.M."/>
        </authorList>
    </citation>
    <scope>NUCLEOTIDE SEQUENCE [LARGE SCALE GENOMIC DNA]</scope>
    <source>
        <strain evidence="7 8">KCTC 3377</strain>
    </source>
</reference>
<keyword evidence="5" id="KW-0560">Oxidoreductase</keyword>
<dbReference type="PRINTS" id="PR00368">
    <property type="entry name" value="FADPNR"/>
</dbReference>
<evidence type="ECO:0000259" key="6">
    <source>
        <dbReference type="Pfam" id="PF07992"/>
    </source>
</evidence>
<dbReference type="InterPro" id="IPR051169">
    <property type="entry name" value="NADH-Q_oxidoreductase"/>
</dbReference>
<evidence type="ECO:0000256" key="2">
    <source>
        <dbReference type="ARBA" id="ARBA00005272"/>
    </source>
</evidence>
<organism evidence="7 8">
    <name type="scientific">Sinomonas atrocyanea</name>
    <dbReference type="NCBI Taxonomy" id="37927"/>
    <lineage>
        <taxon>Bacteria</taxon>
        <taxon>Bacillati</taxon>
        <taxon>Actinomycetota</taxon>
        <taxon>Actinomycetes</taxon>
        <taxon>Micrococcales</taxon>
        <taxon>Micrococcaceae</taxon>
        <taxon>Sinomonas</taxon>
    </lineage>
</organism>
<dbReference type="Gene3D" id="3.50.50.100">
    <property type="match status" value="1"/>
</dbReference>
<dbReference type="AlphaFoldDB" id="A0A127A3R3"/>
<evidence type="ECO:0000313" key="8">
    <source>
        <dbReference type="Proteomes" id="UP000070134"/>
    </source>
</evidence>
<keyword evidence="8" id="KW-1185">Reference proteome</keyword>
<sequence length="457" mass="48450">MGAQDCVPHLVRGTKARVRVRLRGRFTASRRLGSVAPVDENYEVIVVGGGFAGVAAARTLGRKGVRVLLIDKNPYHQFQPLLYQVATVQLGVSEVARSLRDIFRGQPNVRVLVAEVTSVDPAAKRVTTSDGKVYEGRFLVLASGAEANFFDTPGAEERTFPLYSVDDAVSLGGALSNALEAADRADDGTELNFVVIGGGPTGVETAGAMAETVKYVLGDYFSPRLASRCRVHLVDMIPNVLNAFSDQSKQYAARRLEGMGVELHLGVPVSEIAPDKVVFKDGSEIPATLVVWAGGLKAGPVVAGSGLAQGRGGRIDVNPDLTAPGAEGVYVLGDAANMTDDKGNKLPQLGSCALQAGGWAAKNILADIEGRPREPFHYSDKGYMAMVGRGSAVAEVGPGPNRKLLSGPLAFLAWLGVHVVLLSGSMQKIRALATWPSDYISHRRSFVVLSRPDRAHS</sequence>
<name>A0A127A3R3_9MICC</name>
<dbReference type="KEGG" id="satk:SA2016_3398"/>
<dbReference type="PANTHER" id="PTHR42913">
    <property type="entry name" value="APOPTOSIS-INDUCING FACTOR 1"/>
    <property type="match status" value="1"/>
</dbReference>
<dbReference type="GO" id="GO:0019646">
    <property type="term" value="P:aerobic electron transport chain"/>
    <property type="evidence" value="ECO:0007669"/>
    <property type="project" value="TreeGrafter"/>
</dbReference>
<evidence type="ECO:0000256" key="5">
    <source>
        <dbReference type="ARBA" id="ARBA00023002"/>
    </source>
</evidence>
<proteinExistence type="inferred from homology"/>